<feature type="compositionally biased region" description="Polar residues" evidence="4">
    <location>
        <begin position="75"/>
        <end position="87"/>
    </location>
</feature>
<dbReference type="InterPro" id="IPR029055">
    <property type="entry name" value="Ntn_hydrolases_N"/>
</dbReference>
<sequence>MAAPGAEAAGGRQRALGAYSPVDYMSITSFPRLPEEEASGAAEGGLRARKEEDAFLGEQDTDPDSFLKSARLQRLPSSSSEMGSQDASPLRETSKDPFSGDCSCQQDGLTVIITACLTFATGVTVALIMQIYFGDPQLFQRGAVVTDAARCTALGIEVLSKQGSSVDAAIASVLCMGVVNPHISGIGGGGVMLVHDIRKNQSQVIDFREVAPLGIPLDSDLLKDTKPGLLVGVPGTLQGMHRAHQLHGRLPWSQLLGLVAAVAQDGFNVTHDLAKAVSELKDLNYSDKFRETFLPDGQPLLPGMFVRRLDLAAVLELVGAEGTSAFYSGNLSQEIISEVQNYGGVLVEEDFSNYSVTVENPVHTIYQGHLVLTPPPPHAGPALITALNILEGFNITNLASRASILHWMAELINDSQPFSSDLHLPHFSVDSEPAAGQVLVMGPDDIIVAVVSSLNRPFGSGIMTPSGVLLNSQMLDFSWQNKTVNHSIPRPQNLIQPRKRPLSYLLPTIVRPSEGMCGTYLSLGASSGDKALSGIVQVLVNVLVFNKNLSESLSLGRLHPQLQSNILQVDSEFPEEDIECLVARGHEVDKVKVLSLVHGARRTNSFIIGLKDPRSVDAAGATIL</sequence>
<dbReference type="PRINTS" id="PR01210">
    <property type="entry name" value="GGTRANSPTASE"/>
</dbReference>
<dbReference type="InterPro" id="IPR000101">
    <property type="entry name" value="GGT_peptidase"/>
</dbReference>
<comment type="caution">
    <text evidence="5">The sequence shown here is derived from an EMBL/GenBank/DDBJ whole genome shotgun (WGS) entry which is preliminary data.</text>
</comment>
<keyword evidence="3" id="KW-0808">Transferase</keyword>
<comment type="subcellular location">
    <subcellularLocation>
        <location evidence="3">Membrane</location>
        <topology evidence="3">Single-pass type II membrane protein</topology>
    </subcellularLocation>
</comment>
<dbReference type="PANTHER" id="PTHR11686:SF54">
    <property type="entry name" value="GLUTATHIONE HYDROLASE 7"/>
    <property type="match status" value="1"/>
</dbReference>
<evidence type="ECO:0000313" key="6">
    <source>
        <dbReference type="Proteomes" id="UP000198323"/>
    </source>
</evidence>
<feature type="binding site" evidence="2">
    <location>
        <position position="208"/>
    </location>
    <ligand>
        <name>L-glutamate</name>
        <dbReference type="ChEBI" id="CHEBI:29985"/>
    </ligand>
</feature>
<keyword evidence="3" id="KW-0812">Transmembrane</keyword>
<feature type="binding site" evidence="2">
    <location>
        <position position="528"/>
    </location>
    <ligand>
        <name>L-glutamate</name>
        <dbReference type="ChEBI" id="CHEBI:29985"/>
    </ligand>
</feature>
<evidence type="ECO:0000256" key="2">
    <source>
        <dbReference type="PIRSR" id="PIRSR600101-2"/>
    </source>
</evidence>
<dbReference type="AlphaFoldDB" id="A0A226MQ04"/>
<dbReference type="EMBL" id="MCFN01000556">
    <property type="protein sequence ID" value="OXB57328.1"/>
    <property type="molecule type" value="Genomic_DNA"/>
</dbReference>
<dbReference type="GO" id="GO:0005886">
    <property type="term" value="C:plasma membrane"/>
    <property type="evidence" value="ECO:0007669"/>
    <property type="project" value="TreeGrafter"/>
</dbReference>
<feature type="region of interest" description="Disordered" evidence="4">
    <location>
        <begin position="35"/>
        <end position="99"/>
    </location>
</feature>
<keyword evidence="3" id="KW-1133">Transmembrane helix</keyword>
<keyword evidence="3" id="KW-0012">Acyltransferase</keyword>
<dbReference type="GO" id="GO:0006751">
    <property type="term" value="P:glutathione catabolic process"/>
    <property type="evidence" value="ECO:0007669"/>
    <property type="project" value="UniProtKB-UniRule"/>
</dbReference>
<comment type="function">
    <text evidence="3">Cleaves the gamma-glutamyl peptide bond of glutathione and glutathione conjugates.</text>
</comment>
<gene>
    <name evidence="5" type="ORF">ASZ78_011748</name>
</gene>
<accession>A0A226MQ04</accession>
<dbReference type="Gene3D" id="1.10.246.230">
    <property type="match status" value="1"/>
</dbReference>
<dbReference type="Gene3D" id="3.60.20.40">
    <property type="match status" value="1"/>
</dbReference>
<comment type="pathway">
    <text evidence="3">Sulfur metabolism; glutathione metabolism.</text>
</comment>
<dbReference type="GO" id="GO:0036374">
    <property type="term" value="F:glutathione hydrolase activity"/>
    <property type="evidence" value="ECO:0007669"/>
    <property type="project" value="UniProtKB-UniRule"/>
</dbReference>
<dbReference type="Proteomes" id="UP000198323">
    <property type="component" value="Unassembled WGS sequence"/>
</dbReference>
<organism evidence="5 6">
    <name type="scientific">Callipepla squamata</name>
    <name type="common">Scaled quail</name>
    <dbReference type="NCBI Taxonomy" id="9009"/>
    <lineage>
        <taxon>Eukaryota</taxon>
        <taxon>Metazoa</taxon>
        <taxon>Chordata</taxon>
        <taxon>Craniata</taxon>
        <taxon>Vertebrata</taxon>
        <taxon>Euteleostomi</taxon>
        <taxon>Archelosauria</taxon>
        <taxon>Archosauria</taxon>
        <taxon>Dinosauria</taxon>
        <taxon>Saurischia</taxon>
        <taxon>Theropoda</taxon>
        <taxon>Coelurosauria</taxon>
        <taxon>Aves</taxon>
        <taxon>Neognathae</taxon>
        <taxon>Galloanserae</taxon>
        <taxon>Galliformes</taxon>
        <taxon>Odontophoridae</taxon>
        <taxon>Callipepla</taxon>
    </lineage>
</organism>
<dbReference type="InterPro" id="IPR043137">
    <property type="entry name" value="GGT_ssub_C"/>
</dbReference>
<reference evidence="5 6" key="1">
    <citation type="submission" date="2016-07" db="EMBL/GenBank/DDBJ databases">
        <title>Disparate Historic Effective Population Sizes Predicted by Modern Levels of Genome Diversity for the Scaled Quail (Callipepla squamata) and the Northern Bobwhite (Colinus virginianus): Inferences from First and Second Generation Draft Genome Assemblies for Sympatric New World Quail.</title>
        <authorList>
            <person name="Oldeschulte D.L."/>
            <person name="Halley Y.A."/>
            <person name="Bhattarai E.K."/>
            <person name="Brashear W.A."/>
            <person name="Hill J."/>
            <person name="Metz R.P."/>
            <person name="Johnson C.D."/>
            <person name="Rollins D."/>
            <person name="Peterson M.J."/>
            <person name="Bickhart D.M."/>
            <person name="Decker J.E."/>
            <person name="Seabury C.M."/>
        </authorList>
    </citation>
    <scope>NUCLEOTIDE SEQUENCE [LARGE SCALE GENOMIC DNA]</scope>
    <source>
        <strain evidence="5 6">Texas</strain>
        <tissue evidence="5">Leg muscle</tissue>
    </source>
</reference>
<name>A0A226MQ04_CALSU</name>
<proteinExistence type="inferred from homology"/>
<evidence type="ECO:0000313" key="5">
    <source>
        <dbReference type="EMBL" id="OXB57328.1"/>
    </source>
</evidence>
<feature type="binding site" evidence="2">
    <location>
        <begin position="453"/>
        <end position="455"/>
    </location>
    <ligand>
        <name>L-glutamate</name>
        <dbReference type="ChEBI" id="CHEBI:29985"/>
    </ligand>
</feature>
<evidence type="ECO:0000256" key="3">
    <source>
        <dbReference type="RuleBase" id="RU368068"/>
    </source>
</evidence>
<dbReference type="OrthoDB" id="2015213at2759"/>
<keyword evidence="3" id="KW-0378">Hydrolase</keyword>
<dbReference type="FunFam" id="3.60.20.40:FF:000002">
    <property type="entry name" value="gamma-glutamyltransferase 7"/>
    <property type="match status" value="1"/>
</dbReference>
<dbReference type="SUPFAM" id="SSF56235">
    <property type="entry name" value="N-terminal nucleophile aminohydrolases (Ntn hydrolases)"/>
    <property type="match status" value="1"/>
</dbReference>
<keyword evidence="6" id="KW-1185">Reference proteome</keyword>
<dbReference type="STRING" id="9009.A0A226MQ04"/>
<dbReference type="PANTHER" id="PTHR11686">
    <property type="entry name" value="GAMMA GLUTAMYL TRANSPEPTIDASE"/>
    <property type="match status" value="1"/>
</dbReference>
<protein>
    <recommendedName>
        <fullName evidence="3">Glutathione hydrolase</fullName>
        <ecNumber evidence="3">2.3.2.2</ecNumber>
        <ecNumber evidence="3">3.4.19.13</ecNumber>
    </recommendedName>
    <alternativeName>
        <fullName evidence="3">Gamma-glutamyltransferase</fullName>
    </alternativeName>
    <alternativeName>
        <fullName evidence="3">Gamma-glutamyltranspeptidase</fullName>
    </alternativeName>
</protein>
<comment type="catalytic activity">
    <reaction evidence="3">
        <text>an S-substituted glutathione + H2O = an S-substituted L-cysteinylglycine + L-glutamate</text>
        <dbReference type="Rhea" id="RHEA:59468"/>
        <dbReference type="ChEBI" id="CHEBI:15377"/>
        <dbReference type="ChEBI" id="CHEBI:29985"/>
        <dbReference type="ChEBI" id="CHEBI:90779"/>
        <dbReference type="ChEBI" id="CHEBI:143103"/>
        <dbReference type="EC" id="3.4.19.13"/>
    </reaction>
</comment>
<comment type="similarity">
    <text evidence="1">Belongs to the gamma-glutamyltransferase family.</text>
</comment>
<dbReference type="GO" id="GO:0103068">
    <property type="term" value="F:leukotriene C4 gamma-glutamyl transferase activity"/>
    <property type="evidence" value="ECO:0007669"/>
    <property type="project" value="UniProtKB-EC"/>
</dbReference>
<keyword evidence="3" id="KW-0472">Membrane</keyword>
<comment type="catalytic activity">
    <reaction evidence="3">
        <text>glutathione + H2O = L-cysteinylglycine + L-glutamate</text>
        <dbReference type="Rhea" id="RHEA:28807"/>
        <dbReference type="ChEBI" id="CHEBI:15377"/>
        <dbReference type="ChEBI" id="CHEBI:29985"/>
        <dbReference type="ChEBI" id="CHEBI:57925"/>
        <dbReference type="ChEBI" id="CHEBI:61694"/>
        <dbReference type="EC" id="3.4.19.13"/>
    </reaction>
</comment>
<evidence type="ECO:0000256" key="4">
    <source>
        <dbReference type="SAM" id="MobiDB-lite"/>
    </source>
</evidence>
<feature type="transmembrane region" description="Helical" evidence="3">
    <location>
        <begin position="109"/>
        <end position="133"/>
    </location>
</feature>
<dbReference type="UniPathway" id="UPA00204"/>
<dbReference type="EC" id="3.4.19.13" evidence="3"/>
<evidence type="ECO:0000256" key="1">
    <source>
        <dbReference type="ARBA" id="ARBA00009381"/>
    </source>
</evidence>
<dbReference type="EC" id="2.3.2.2" evidence="3"/>
<feature type="binding site" evidence="2">
    <location>
        <position position="476"/>
    </location>
    <ligand>
        <name>L-glutamate</name>
        <dbReference type="ChEBI" id="CHEBI:29985"/>
    </ligand>
</feature>
<comment type="catalytic activity">
    <reaction evidence="3">
        <text>an N-terminal (5-L-glutamyl)-[peptide] + an alpha-amino acid = 5-L-glutamyl amino acid + an N-terminal L-alpha-aminoacyl-[peptide]</text>
        <dbReference type="Rhea" id="RHEA:23904"/>
        <dbReference type="Rhea" id="RHEA-COMP:9780"/>
        <dbReference type="Rhea" id="RHEA-COMP:9795"/>
        <dbReference type="ChEBI" id="CHEBI:77644"/>
        <dbReference type="ChEBI" id="CHEBI:78597"/>
        <dbReference type="ChEBI" id="CHEBI:78599"/>
        <dbReference type="ChEBI" id="CHEBI:78608"/>
        <dbReference type="EC" id="2.3.2.2"/>
    </reaction>
</comment>
<dbReference type="Pfam" id="PF01019">
    <property type="entry name" value="G_glu_transpept"/>
    <property type="match status" value="1"/>
</dbReference>